<dbReference type="NCBIfam" id="TIGR04056">
    <property type="entry name" value="OMP_RagA_SusC"/>
    <property type="match status" value="1"/>
</dbReference>
<dbReference type="PANTHER" id="PTHR32552">
    <property type="entry name" value="FERRICHROME IRON RECEPTOR-RELATED"/>
    <property type="match status" value="1"/>
</dbReference>
<feature type="domain" description="Secretin/TonB short N-terminal" evidence="13">
    <location>
        <begin position="65"/>
        <end position="115"/>
    </location>
</feature>
<keyword evidence="5 11" id="KW-0812">Transmembrane</keyword>
<name>B5CVA5_PHOPM</name>
<keyword evidence="10 11" id="KW-0998">Cell outer membrane</keyword>
<protein>
    <submittedName>
        <fullName evidence="14">TonB-linked outer membrane protein, SusC/RagA family</fullName>
    </submittedName>
</protein>
<dbReference type="SUPFAM" id="SSF56935">
    <property type="entry name" value="Porins"/>
    <property type="match status" value="1"/>
</dbReference>
<dbReference type="InterPro" id="IPR012910">
    <property type="entry name" value="Plug_dom"/>
</dbReference>
<dbReference type="GO" id="GO:0009279">
    <property type="term" value="C:cell outer membrane"/>
    <property type="evidence" value="ECO:0007669"/>
    <property type="project" value="UniProtKB-SubCell"/>
</dbReference>
<sequence>MFNLKKNLFLEGKMQSLCPGKYLRTLVFLGLSAAPFQLVSAQFNLSLANPSLGSVIKEIQAQSDYQFFYDDKLASVQLESLNMNDSSLQEVLSKALSGKNISYKIDDKVVYLSMDNSTVKKSPAQETTKKTITGRIIDATGEPLIGVTIMEKGTTNGSITDYDGNYSLSVPGNAVLQFSYIGYKSIEMKVEGKEVIDLTMHEDTEVLDEVVVTALGIKREKKMLGYAVQELKSDELNKTGDPSVTSALQGKVAGLQMNTSATGLGGSTKITIRGNSSLSDNNQPLWIVDGVPFSDNNTSDASFYGGVDRGGSAMDINPDDIESISVLKGPNAAALYGSRAGNGVILVTTKKGSKKDGFGIRYTGNFTWSSVAETLEQQERYGQGQIGANGGASYTKETSGSWGPVLDGSPFEAWNGETYAYSKYGNKLKDYFDTGFSQNHNVSISNGTETSHFRASFGASDNKGVFPNEKLNRINIDLNAGTELNKWMSIDGKISLSRTKAEDRPEYGTYGAINQLMGIPHNVRLDDLKQYSTEDAVHVNWYGPSAEIRNPYYVLHQRHNSDERWRAFGYYSTKINFTDWLHLSAKYAFDYYRTRVQNTNAGDAYNNETVPSAITDDKMDRGEENFFESNAEFILMGDRQLTENFRLGFTLGSNFMYQKFESLSAGVGNMLTKGEWMFNAANLLRTAAETGKERAMNSVFGSVQMAWKEYLSLDLTARNDWSSTLPKQNNSFFYPSANLSFVISDFMKSIDKSLPSWVTFAKLRLSAAQVGKDTEPYQLYNTYAYKFDNGILTPDKSNVKLNDNLKPEIATSYEAGLDMKFFDNRFGFDFTYYYSKTKNQIMKVPAAAPWSGGQWVNAGLISNQGVELMLYSTIVDTKDFTFDLNVNMAHNVSTVKELAPESNVNYMFFNGDGNFPVKVGARAGEKLGEIYATTLYKRNDNGDIIIGADGMPMTVTDEAEYVANPIGNIQPDLTMSVSPTFTYKGVTLSAMFDMKFGGDIFSYSEMMATGRGLAKRTENRGEADNYMMVFPGVTENGQPNTTKITASQYYGALLAEDFLYDASFIKLKELSLGYSFPSKMLKKTPLTSLNVSFVARNLCYLLKHTPGTSPEGGYDTTMFSQAIDYAALPYTRTFGLSVSLGF</sequence>
<dbReference type="GO" id="GO:0006826">
    <property type="term" value="P:iron ion transport"/>
    <property type="evidence" value="ECO:0007669"/>
    <property type="project" value="UniProtKB-KW"/>
</dbReference>
<dbReference type="AlphaFoldDB" id="B5CVA5"/>
<accession>B5CVA5</accession>
<dbReference type="eggNOG" id="COG4206">
    <property type="taxonomic scope" value="Bacteria"/>
</dbReference>
<dbReference type="HOGENOM" id="CLU_004317_2_1_10"/>
<evidence type="ECO:0000256" key="4">
    <source>
        <dbReference type="ARBA" id="ARBA00022496"/>
    </source>
</evidence>
<dbReference type="InterPro" id="IPR023997">
    <property type="entry name" value="TonB-dep_OMP_SusC/RagA_CS"/>
</dbReference>
<evidence type="ECO:0000256" key="10">
    <source>
        <dbReference type="ARBA" id="ARBA00023237"/>
    </source>
</evidence>
<dbReference type="SMART" id="SM00965">
    <property type="entry name" value="STN"/>
    <property type="match status" value="1"/>
</dbReference>
<dbReference type="EMBL" id="ABQC02000010">
    <property type="protein sequence ID" value="EDY96957.1"/>
    <property type="molecule type" value="Genomic_DNA"/>
</dbReference>
<dbReference type="InterPro" id="IPR036942">
    <property type="entry name" value="Beta-barrel_TonB_sf"/>
</dbReference>
<comment type="subcellular location">
    <subcellularLocation>
        <location evidence="1 11">Cell outer membrane</location>
        <topology evidence="1 11">Multi-pass membrane protein</topology>
    </subcellularLocation>
</comment>
<dbReference type="NCBIfam" id="TIGR04057">
    <property type="entry name" value="SusC_RagA_signa"/>
    <property type="match status" value="1"/>
</dbReference>
<dbReference type="InterPro" id="IPR039426">
    <property type="entry name" value="TonB-dep_rcpt-like"/>
</dbReference>
<dbReference type="PROSITE" id="PS52016">
    <property type="entry name" value="TONB_DEPENDENT_REC_3"/>
    <property type="match status" value="1"/>
</dbReference>
<evidence type="ECO:0000256" key="11">
    <source>
        <dbReference type="PROSITE-ProRule" id="PRU01360"/>
    </source>
</evidence>
<keyword evidence="8 12" id="KW-0798">TonB box</keyword>
<dbReference type="Pfam" id="PF13715">
    <property type="entry name" value="CarbopepD_reg_2"/>
    <property type="match status" value="1"/>
</dbReference>
<comment type="caution">
    <text evidence="14">The sequence shown here is derived from an EMBL/GenBank/DDBJ whole genome shotgun (WGS) entry which is preliminary data.</text>
</comment>
<dbReference type="InterPro" id="IPR000531">
    <property type="entry name" value="Beta-barrel_TonB"/>
</dbReference>
<evidence type="ECO:0000256" key="8">
    <source>
        <dbReference type="ARBA" id="ARBA00023077"/>
    </source>
</evidence>
<evidence type="ECO:0000313" key="15">
    <source>
        <dbReference type="Proteomes" id="UP000003452"/>
    </source>
</evidence>
<keyword evidence="6" id="KW-0408">Iron</keyword>
<dbReference type="Gene3D" id="2.40.170.20">
    <property type="entry name" value="TonB-dependent receptor, beta-barrel domain"/>
    <property type="match status" value="1"/>
</dbReference>
<dbReference type="Pfam" id="PF07660">
    <property type="entry name" value="STN"/>
    <property type="match status" value="1"/>
</dbReference>
<evidence type="ECO:0000256" key="6">
    <source>
        <dbReference type="ARBA" id="ARBA00023004"/>
    </source>
</evidence>
<evidence type="ECO:0000256" key="3">
    <source>
        <dbReference type="ARBA" id="ARBA00022452"/>
    </source>
</evidence>
<evidence type="ECO:0000256" key="1">
    <source>
        <dbReference type="ARBA" id="ARBA00004571"/>
    </source>
</evidence>
<evidence type="ECO:0000256" key="7">
    <source>
        <dbReference type="ARBA" id="ARBA00023065"/>
    </source>
</evidence>
<dbReference type="InterPro" id="IPR008969">
    <property type="entry name" value="CarboxyPept-like_regulatory"/>
</dbReference>
<dbReference type="Pfam" id="PF07715">
    <property type="entry name" value="Plug"/>
    <property type="match status" value="1"/>
</dbReference>
<dbReference type="PANTHER" id="PTHR32552:SF81">
    <property type="entry name" value="TONB-DEPENDENT OUTER MEMBRANE RECEPTOR"/>
    <property type="match status" value="1"/>
</dbReference>
<evidence type="ECO:0000256" key="12">
    <source>
        <dbReference type="RuleBase" id="RU003357"/>
    </source>
</evidence>
<dbReference type="InterPro" id="IPR023996">
    <property type="entry name" value="TonB-dep_OMP_SusC/RagA"/>
</dbReference>
<proteinExistence type="inferred from homology"/>
<evidence type="ECO:0000259" key="13">
    <source>
        <dbReference type="SMART" id="SM00965"/>
    </source>
</evidence>
<dbReference type="Pfam" id="PF00593">
    <property type="entry name" value="TonB_dep_Rec_b-barrel"/>
    <property type="match status" value="1"/>
</dbReference>
<dbReference type="Proteomes" id="UP000003452">
    <property type="component" value="Unassembled WGS sequence"/>
</dbReference>
<evidence type="ECO:0000256" key="9">
    <source>
        <dbReference type="ARBA" id="ARBA00023136"/>
    </source>
</evidence>
<dbReference type="FunFam" id="2.60.40.1120:FF:000003">
    <property type="entry name" value="Outer membrane protein Omp121"/>
    <property type="match status" value="1"/>
</dbReference>
<dbReference type="Gene3D" id="2.170.130.10">
    <property type="entry name" value="TonB-dependent receptor, plug domain"/>
    <property type="match status" value="1"/>
</dbReference>
<dbReference type="InterPro" id="IPR011662">
    <property type="entry name" value="Secretin/TonB_short_N"/>
</dbReference>
<evidence type="ECO:0000313" key="14">
    <source>
        <dbReference type="EMBL" id="EDY96957.1"/>
    </source>
</evidence>
<reference evidence="14 15" key="1">
    <citation type="submission" date="2008-08" db="EMBL/GenBank/DDBJ databases">
        <title>Draft genome sequence of Bacteroides plebeius (DSM 17135).</title>
        <authorList>
            <person name="Sudarsanam P."/>
            <person name="Ley R."/>
            <person name="Guruge J."/>
            <person name="Turnbaugh P.J."/>
            <person name="Mahowald M."/>
            <person name="Liep D."/>
            <person name="Gordon J."/>
        </authorList>
    </citation>
    <scope>NUCLEOTIDE SEQUENCE [LARGE SCALE GENOMIC DNA]</scope>
    <source>
        <strain evidence="15">DSM 17135 / JCM 12973 / M2</strain>
    </source>
</reference>
<keyword evidence="9 11" id="KW-0472">Membrane</keyword>
<dbReference type="SUPFAM" id="SSF49464">
    <property type="entry name" value="Carboxypeptidase regulatory domain-like"/>
    <property type="match status" value="1"/>
</dbReference>
<keyword evidence="4" id="KW-0410">Iron transport</keyword>
<evidence type="ECO:0000256" key="5">
    <source>
        <dbReference type="ARBA" id="ARBA00022692"/>
    </source>
</evidence>
<organism evidence="14 15">
    <name type="scientific">Phocaeicola plebeius (strain DSM 17135 / JCM 12973 / CCUG 54634 / M2)</name>
    <name type="common">Bacteroides plebeius</name>
    <dbReference type="NCBI Taxonomy" id="484018"/>
    <lineage>
        <taxon>Bacteria</taxon>
        <taxon>Pseudomonadati</taxon>
        <taxon>Bacteroidota</taxon>
        <taxon>Bacteroidia</taxon>
        <taxon>Bacteroidales</taxon>
        <taxon>Bacteroidaceae</taxon>
        <taxon>Phocaeicola</taxon>
    </lineage>
</organism>
<dbReference type="InterPro" id="IPR037066">
    <property type="entry name" value="Plug_dom_sf"/>
</dbReference>
<reference evidence="14 15" key="2">
    <citation type="submission" date="2008-08" db="EMBL/GenBank/DDBJ databases">
        <authorList>
            <person name="Fulton L."/>
            <person name="Clifton S."/>
            <person name="Fulton B."/>
            <person name="Xu J."/>
            <person name="Minx P."/>
            <person name="Pepin K.H."/>
            <person name="Johnson M."/>
            <person name="Thiruvilangam P."/>
            <person name="Bhonagiri V."/>
            <person name="Nash W.E."/>
            <person name="Mardis E.R."/>
            <person name="Wilson R.K."/>
        </authorList>
    </citation>
    <scope>NUCLEOTIDE SEQUENCE [LARGE SCALE GENOMIC DNA]</scope>
    <source>
        <strain evidence="15">DSM 17135 / JCM 12973 / M2</strain>
    </source>
</reference>
<gene>
    <name evidence="14" type="ORF">BACPLE_00634</name>
</gene>
<keyword evidence="2 11" id="KW-0813">Transport</keyword>
<comment type="similarity">
    <text evidence="11 12">Belongs to the TonB-dependent receptor family.</text>
</comment>
<keyword evidence="7" id="KW-0406">Ion transport</keyword>
<evidence type="ECO:0000256" key="2">
    <source>
        <dbReference type="ARBA" id="ARBA00022448"/>
    </source>
</evidence>
<keyword evidence="3 11" id="KW-1134">Transmembrane beta strand</keyword>
<dbReference type="Gene3D" id="2.60.40.1120">
    <property type="entry name" value="Carboxypeptidase-like, regulatory domain"/>
    <property type="match status" value="1"/>
</dbReference>